<name>A0A249KFJ7_9ACTN</name>
<keyword evidence="1" id="KW-0472">Membrane</keyword>
<dbReference type="OrthoDB" id="4869494at2"/>
<reference evidence="3 4" key="1">
    <citation type="submission" date="2016-07" db="EMBL/GenBank/DDBJ databases">
        <title>High microdiversification within the ubiquitous acI lineage of Actinobacteria.</title>
        <authorList>
            <person name="Neuenschwander S.M."/>
            <person name="Salcher M."/>
            <person name="Ghai R."/>
            <person name="Pernthaler J."/>
        </authorList>
    </citation>
    <scope>NUCLEOTIDE SEQUENCE [LARGE SCALE GENOMIC DNA]</scope>
    <source>
        <strain evidence="3">MMS-IA-56</strain>
    </source>
</reference>
<evidence type="ECO:0000259" key="2">
    <source>
        <dbReference type="Pfam" id="PF07811"/>
    </source>
</evidence>
<sequence>MMGTIRTSLRTFRKEERGSASVEFVLLAIPLFIPLFIFLNSFASSIEAQEVLRTLARESARGFVTSSNDEIAFAVAGEIVAQGSKILKFGDNSGRSRIRMEVDCLSRPCISPNNSVRISLTFSRDGERAITVRALEYVSPWA</sequence>
<dbReference type="AlphaFoldDB" id="A0A249KFJ7"/>
<protein>
    <submittedName>
        <fullName evidence="3">Thioredoxin-like protein</fullName>
    </submittedName>
</protein>
<accession>A0A249KFJ7</accession>
<feature type="transmembrane region" description="Helical" evidence="1">
    <location>
        <begin position="21"/>
        <end position="43"/>
    </location>
</feature>
<evidence type="ECO:0000256" key="1">
    <source>
        <dbReference type="SAM" id="Phobius"/>
    </source>
</evidence>
<dbReference type="Pfam" id="PF07811">
    <property type="entry name" value="TadE"/>
    <property type="match status" value="1"/>
</dbReference>
<proteinExistence type="predicted"/>
<dbReference type="Proteomes" id="UP000217215">
    <property type="component" value="Chromosome"/>
</dbReference>
<dbReference type="InterPro" id="IPR012495">
    <property type="entry name" value="TadE-like_dom"/>
</dbReference>
<organism evidence="3 4">
    <name type="scientific">Candidatus Planktophila sulfonica</name>
    <dbReference type="NCBI Taxonomy" id="1884904"/>
    <lineage>
        <taxon>Bacteria</taxon>
        <taxon>Bacillati</taxon>
        <taxon>Actinomycetota</taxon>
        <taxon>Actinomycetes</taxon>
        <taxon>Candidatus Nanopelagicales</taxon>
        <taxon>Candidatus Nanopelagicaceae</taxon>
        <taxon>Candidatus Planktophila</taxon>
    </lineage>
</organism>
<gene>
    <name evidence="3" type="ORF">A1sIA56_01000</name>
</gene>
<dbReference type="EMBL" id="CP016773">
    <property type="protein sequence ID" value="ASY15516.1"/>
    <property type="molecule type" value="Genomic_DNA"/>
</dbReference>
<keyword evidence="1" id="KW-1133">Transmembrane helix</keyword>
<evidence type="ECO:0000313" key="4">
    <source>
        <dbReference type="Proteomes" id="UP000217215"/>
    </source>
</evidence>
<keyword evidence="1" id="KW-0812">Transmembrane</keyword>
<feature type="domain" description="TadE-like" evidence="2">
    <location>
        <begin position="18"/>
        <end position="61"/>
    </location>
</feature>
<dbReference type="KEGG" id="psuf:A1sIA56_01000"/>
<keyword evidence="4" id="KW-1185">Reference proteome</keyword>
<evidence type="ECO:0000313" key="3">
    <source>
        <dbReference type="EMBL" id="ASY15516.1"/>
    </source>
</evidence>